<dbReference type="InterPro" id="IPR000531">
    <property type="entry name" value="Beta-barrel_TonB"/>
</dbReference>
<feature type="short sequence motif" description="TonB box" evidence="13">
    <location>
        <begin position="32"/>
        <end position="38"/>
    </location>
</feature>
<dbReference type="PANTHER" id="PTHR32552">
    <property type="entry name" value="FERRICHROME IRON RECEPTOR-RELATED"/>
    <property type="match status" value="1"/>
</dbReference>
<evidence type="ECO:0000256" key="15">
    <source>
        <dbReference type="SAM" id="SignalP"/>
    </source>
</evidence>
<dbReference type="GO" id="GO:0006826">
    <property type="term" value="P:iron ion transport"/>
    <property type="evidence" value="ECO:0007669"/>
    <property type="project" value="UniProtKB-KW"/>
</dbReference>
<keyword evidence="10 12" id="KW-0472">Membrane</keyword>
<keyword evidence="9 13" id="KW-0798">TonB box</keyword>
<dbReference type="InterPro" id="IPR039426">
    <property type="entry name" value="TonB-dep_rcpt-like"/>
</dbReference>
<evidence type="ECO:0000259" key="16">
    <source>
        <dbReference type="Pfam" id="PF00593"/>
    </source>
</evidence>
<evidence type="ECO:0000256" key="10">
    <source>
        <dbReference type="ARBA" id="ARBA00023136"/>
    </source>
</evidence>
<dbReference type="InterPro" id="IPR010916">
    <property type="entry name" value="TonB_box_CS"/>
</dbReference>
<dbReference type="PROSITE" id="PS52016">
    <property type="entry name" value="TONB_DEPENDENT_REC_3"/>
    <property type="match status" value="1"/>
</dbReference>
<feature type="signal peptide" evidence="15">
    <location>
        <begin position="1"/>
        <end position="21"/>
    </location>
</feature>
<dbReference type="Proteomes" id="UP000061468">
    <property type="component" value="Chromosome"/>
</dbReference>
<keyword evidence="11 12" id="KW-0998">Cell outer membrane</keyword>
<evidence type="ECO:0000256" key="1">
    <source>
        <dbReference type="ARBA" id="ARBA00004571"/>
    </source>
</evidence>
<name>A0AAC9AD38_9ALTE</name>
<dbReference type="Pfam" id="PF00593">
    <property type="entry name" value="TonB_dep_Rec_b-barrel"/>
    <property type="match status" value="1"/>
</dbReference>
<keyword evidence="3 12" id="KW-1134">Transmembrane beta strand</keyword>
<evidence type="ECO:0000259" key="17">
    <source>
        <dbReference type="Pfam" id="PF07715"/>
    </source>
</evidence>
<dbReference type="InterPro" id="IPR037066">
    <property type="entry name" value="Plug_dom_sf"/>
</dbReference>
<evidence type="ECO:0000313" key="18">
    <source>
        <dbReference type="EMBL" id="AMJ78502.1"/>
    </source>
</evidence>
<evidence type="ECO:0000256" key="14">
    <source>
        <dbReference type="RuleBase" id="RU003357"/>
    </source>
</evidence>
<dbReference type="SUPFAM" id="SSF56935">
    <property type="entry name" value="Porins"/>
    <property type="match status" value="1"/>
</dbReference>
<dbReference type="InterPro" id="IPR012910">
    <property type="entry name" value="Plug_dom"/>
</dbReference>
<dbReference type="PANTHER" id="PTHR32552:SF81">
    <property type="entry name" value="TONB-DEPENDENT OUTER MEMBRANE RECEPTOR"/>
    <property type="match status" value="1"/>
</dbReference>
<evidence type="ECO:0000256" key="13">
    <source>
        <dbReference type="PROSITE-ProRule" id="PRU10143"/>
    </source>
</evidence>
<proteinExistence type="inferred from homology"/>
<dbReference type="GO" id="GO:0009279">
    <property type="term" value="C:cell outer membrane"/>
    <property type="evidence" value="ECO:0007669"/>
    <property type="project" value="UniProtKB-SubCell"/>
</dbReference>
<dbReference type="RefSeq" id="WP_015067083.1">
    <property type="nucleotide sequence ID" value="NZ_CP013928.1"/>
</dbReference>
<reference evidence="18 19" key="1">
    <citation type="submission" date="2015-12" db="EMBL/GenBank/DDBJ databases">
        <title>Intraspecies pangenome expansion in the marine bacterium Alteromonas.</title>
        <authorList>
            <person name="Lopez-Perez M."/>
            <person name="Rodriguez-Valera F."/>
        </authorList>
    </citation>
    <scope>NUCLEOTIDE SEQUENCE [LARGE SCALE GENOMIC DNA]</scope>
    <source>
        <strain evidence="18 19">UM8</strain>
    </source>
</reference>
<keyword evidence="8" id="KW-0406">Ion transport</keyword>
<dbReference type="AlphaFoldDB" id="A0AAC9AD38"/>
<evidence type="ECO:0000256" key="3">
    <source>
        <dbReference type="ARBA" id="ARBA00022452"/>
    </source>
</evidence>
<keyword evidence="6 15" id="KW-0732">Signal</keyword>
<evidence type="ECO:0000313" key="19">
    <source>
        <dbReference type="Proteomes" id="UP000061468"/>
    </source>
</evidence>
<evidence type="ECO:0000256" key="12">
    <source>
        <dbReference type="PROSITE-ProRule" id="PRU01360"/>
    </source>
</evidence>
<keyword evidence="18" id="KW-0675">Receptor</keyword>
<evidence type="ECO:0000256" key="11">
    <source>
        <dbReference type="ARBA" id="ARBA00023237"/>
    </source>
</evidence>
<evidence type="ECO:0000256" key="6">
    <source>
        <dbReference type="ARBA" id="ARBA00022729"/>
    </source>
</evidence>
<organism evidence="18 19">
    <name type="scientific">Alteromonas mediterranea</name>
    <dbReference type="NCBI Taxonomy" id="314275"/>
    <lineage>
        <taxon>Bacteria</taxon>
        <taxon>Pseudomonadati</taxon>
        <taxon>Pseudomonadota</taxon>
        <taxon>Gammaproteobacteria</taxon>
        <taxon>Alteromonadales</taxon>
        <taxon>Alteromonadaceae</taxon>
        <taxon>Alteromonas/Salinimonas group</taxon>
        <taxon>Alteromonas</taxon>
    </lineage>
</organism>
<keyword evidence="7" id="KW-0408">Iron</keyword>
<dbReference type="PROSITE" id="PS00430">
    <property type="entry name" value="TONB_DEPENDENT_REC_1"/>
    <property type="match status" value="1"/>
</dbReference>
<gene>
    <name evidence="18" type="ORF">AV942_09490</name>
</gene>
<evidence type="ECO:0000256" key="5">
    <source>
        <dbReference type="ARBA" id="ARBA00022692"/>
    </source>
</evidence>
<feature type="domain" description="TonB-dependent receptor-like beta-barrel" evidence="16">
    <location>
        <begin position="334"/>
        <end position="868"/>
    </location>
</feature>
<evidence type="ECO:0000256" key="2">
    <source>
        <dbReference type="ARBA" id="ARBA00022448"/>
    </source>
</evidence>
<protein>
    <submittedName>
        <fullName evidence="18">TonB-dependent receptor</fullName>
    </submittedName>
</protein>
<comment type="similarity">
    <text evidence="12 14">Belongs to the TonB-dependent receptor family.</text>
</comment>
<keyword evidence="2 12" id="KW-0813">Transport</keyword>
<dbReference type="Gene3D" id="2.40.170.20">
    <property type="entry name" value="TonB-dependent receptor, beta-barrel domain"/>
    <property type="match status" value="1"/>
</dbReference>
<dbReference type="Pfam" id="PF07715">
    <property type="entry name" value="Plug"/>
    <property type="match status" value="1"/>
</dbReference>
<evidence type="ECO:0000256" key="7">
    <source>
        <dbReference type="ARBA" id="ARBA00023004"/>
    </source>
</evidence>
<feature type="chain" id="PRO_5042207025" evidence="15">
    <location>
        <begin position="22"/>
        <end position="903"/>
    </location>
</feature>
<evidence type="ECO:0000256" key="9">
    <source>
        <dbReference type="ARBA" id="ARBA00023077"/>
    </source>
</evidence>
<dbReference type="Gene3D" id="2.170.130.10">
    <property type="entry name" value="TonB-dependent receptor, plug domain"/>
    <property type="match status" value="1"/>
</dbReference>
<dbReference type="EMBL" id="CP013928">
    <property type="protein sequence ID" value="AMJ78502.1"/>
    <property type="molecule type" value="Genomic_DNA"/>
</dbReference>
<feature type="domain" description="TonB-dependent receptor plug" evidence="17">
    <location>
        <begin position="44"/>
        <end position="158"/>
    </location>
</feature>
<keyword evidence="5 12" id="KW-0812">Transmembrane</keyword>
<evidence type="ECO:0000256" key="4">
    <source>
        <dbReference type="ARBA" id="ARBA00022496"/>
    </source>
</evidence>
<dbReference type="InterPro" id="IPR036942">
    <property type="entry name" value="Beta-barrel_TonB_sf"/>
</dbReference>
<sequence length="903" mass="97992">MRKTQLSCAIVAALASTSLAAQDTGAPAKLETIEVTATKRSESIQDVPVAVSALDGKALENLGIDNFQDYVEFLPNVVFQGTGPGQNEIYIRGAATTQSSITLSSVQALQPSVAFYLDEMPVSMAGRNLDIFATDVERVEVLPGPQGTLFGASSQAGTVRLITNKPDHSGFSAGFDTSISTTKGGDMSNTVEAYFNVTPTDNLALRVAAYNESQGGWIDNIENDPNNGGYIGSAVVIDRISGGALQAQGIDPADMDTRREINGFNRSEAAVVTPRNSEHVEDNFNDAVYSGARFGLSYIINEDWDLLVQHTEQTLDTEGVFAYDPTVEGESSAIRFQSDENSDEFGLTTWTLNGRLEKLDVVYTGGYLDREIDTLTDYTGYTNGGLFSAYYVCTHYETPDNPDDARCLDPSKYYKEDTTSTRLTHELRFSTTMDTPWQLTAGVFYDEQEVASVGQFKIASPEIFENLASSWNALAGDRGINSDGGPFSPEISFVNDVTHTIEQIAVFGQLGYEITDTVTATVGARWYQIDDIYRGATSTRDVTSRLEAYGQGVLDPAVYDDLGLDGQGVVDAIQDGSLDIGLLGDDGVLTVDDTIFKFGLDWKVNENVLLFANYSEGFRPPVTNRLGGDAAANNTGAFADFRVPVYSTTDTLDNYEIGLKGDFLDGILRVNATGYYSEISDLQTSRFDPTNISFLVFTDNVGDAEVKGIDADITWLASDNLVINAAFSVLDTELVSINSELEGISAGVGSKLPYSADFSGNISARYFFELDGGKEGFVNASLTYTGDRLAGMVMNAYAMEDATRLIYGTGSGLKIEDEGEVFNGATYPGADGETIRGGRYIQESYVIGNVSVGMSYESWKVEAFIDNVFDKSAILNIDTQQYTPKVVTNRPRTIGLRFSYDYY</sequence>
<keyword evidence="4" id="KW-0410">Iron transport</keyword>
<comment type="subcellular location">
    <subcellularLocation>
        <location evidence="1 12">Cell outer membrane</location>
        <topology evidence="1 12">Multi-pass membrane protein</topology>
    </subcellularLocation>
</comment>
<evidence type="ECO:0000256" key="8">
    <source>
        <dbReference type="ARBA" id="ARBA00023065"/>
    </source>
</evidence>
<accession>A0AAC9AD38</accession>